<dbReference type="RefSeq" id="WP_072745385.1">
    <property type="nucleotide sequence ID" value="NZ_FQXR01000022.1"/>
</dbReference>
<comment type="subcellular location">
    <subcellularLocation>
        <location evidence="1">Membrane</location>
        <topology evidence="1">Multi-pass membrane protein</topology>
    </subcellularLocation>
</comment>
<evidence type="ECO:0000256" key="4">
    <source>
        <dbReference type="ARBA" id="ARBA00023136"/>
    </source>
</evidence>
<dbReference type="GO" id="GO:0015297">
    <property type="term" value="F:antiporter activity"/>
    <property type="evidence" value="ECO:0007669"/>
    <property type="project" value="InterPro"/>
</dbReference>
<feature type="transmembrane region" description="Helical" evidence="5">
    <location>
        <begin position="337"/>
        <end position="359"/>
    </location>
</feature>
<keyword evidence="4 5" id="KW-0472">Membrane</keyword>
<feature type="transmembrane region" description="Helical" evidence="5">
    <location>
        <begin position="97"/>
        <end position="120"/>
    </location>
</feature>
<evidence type="ECO:0000313" key="7">
    <source>
        <dbReference type="EMBL" id="SHI19816.1"/>
    </source>
</evidence>
<keyword evidence="2 5" id="KW-0812">Transmembrane</keyword>
<dbReference type="PANTHER" id="PTHR43021:SF2">
    <property type="entry name" value="CATION_H+ EXCHANGER DOMAIN-CONTAINING PROTEIN"/>
    <property type="match status" value="1"/>
</dbReference>
<feature type="transmembrane region" description="Helical" evidence="5">
    <location>
        <begin position="365"/>
        <end position="382"/>
    </location>
</feature>
<feature type="transmembrane region" description="Helical" evidence="5">
    <location>
        <begin position="199"/>
        <end position="220"/>
    </location>
</feature>
<feature type="domain" description="Cation/H+ exchanger transmembrane" evidence="6">
    <location>
        <begin position="27"/>
        <end position="377"/>
    </location>
</feature>
<feature type="transmembrane region" description="Helical" evidence="5">
    <location>
        <begin position="283"/>
        <end position="316"/>
    </location>
</feature>
<keyword evidence="8" id="KW-1185">Reference proteome</keyword>
<dbReference type="OrthoDB" id="9793589at2"/>
<dbReference type="STRING" id="1123281.SAMN02745180_02786"/>
<feature type="transmembrane region" description="Helical" evidence="5">
    <location>
        <begin position="12"/>
        <end position="28"/>
    </location>
</feature>
<feature type="transmembrane region" description="Helical" evidence="5">
    <location>
        <begin position="158"/>
        <end position="184"/>
    </location>
</feature>
<gene>
    <name evidence="7" type="ORF">SAMN02745180_02786</name>
</gene>
<feature type="transmembrane region" description="Helical" evidence="5">
    <location>
        <begin position="68"/>
        <end position="85"/>
    </location>
</feature>
<dbReference type="EMBL" id="FQXR01000022">
    <property type="protein sequence ID" value="SHI19816.1"/>
    <property type="molecule type" value="Genomic_DNA"/>
</dbReference>
<dbReference type="Pfam" id="PF00999">
    <property type="entry name" value="Na_H_Exchanger"/>
    <property type="match status" value="1"/>
</dbReference>
<sequence length="405" mass="43558">MSNILLNVNSNTAVVLSLSIILFFGFFITRITKKLKLPNVTGYIISGILIGPYGLNLIPSFIISNMEFVTDVALAFIAFDVGRFLKLSIIKENSSQVFIITLCESLVAAFLVTIIMIFVFKLPISFSILLGAISAATAPASTIMTIRQYKAKGSFVNMILQVVALDDIVALVAFSICSSVAQALSSNEKLNLELFIEPILLNLAAIGLGIVLGFILNRLINSKRTDDNRLILAITMILTMTGFCAAFDISPLLSCMALGTTYINISKSSKLFKQLNNFTPPILTIFFVLAGMRLDVPSLATGGIIGVTYFIVRIIGKYIGAYIGASLSNAEPEIRKYLGLALIPQAGVSIGLAFLGQRILPSDMGVLLSTIILSSSILYEIVGPISAKTALHLAGSIHSDDIEDK</sequence>
<organism evidence="7 8">
    <name type="scientific">Sporanaerobacter acetigenes DSM 13106</name>
    <dbReference type="NCBI Taxonomy" id="1123281"/>
    <lineage>
        <taxon>Bacteria</taxon>
        <taxon>Bacillati</taxon>
        <taxon>Bacillota</taxon>
        <taxon>Tissierellia</taxon>
        <taxon>Tissierellales</taxon>
        <taxon>Sporanaerobacteraceae</taxon>
        <taxon>Sporanaerobacter</taxon>
    </lineage>
</organism>
<dbReference type="Proteomes" id="UP000184389">
    <property type="component" value="Unassembled WGS sequence"/>
</dbReference>
<evidence type="ECO:0000256" key="5">
    <source>
        <dbReference type="SAM" id="Phobius"/>
    </source>
</evidence>
<dbReference type="InterPro" id="IPR038770">
    <property type="entry name" value="Na+/solute_symporter_sf"/>
</dbReference>
<dbReference type="GO" id="GO:0016020">
    <property type="term" value="C:membrane"/>
    <property type="evidence" value="ECO:0007669"/>
    <property type="project" value="UniProtKB-SubCell"/>
</dbReference>
<evidence type="ECO:0000256" key="1">
    <source>
        <dbReference type="ARBA" id="ARBA00004141"/>
    </source>
</evidence>
<feature type="transmembrane region" description="Helical" evidence="5">
    <location>
        <begin position="40"/>
        <end position="62"/>
    </location>
</feature>
<proteinExistence type="predicted"/>
<reference evidence="7 8" key="1">
    <citation type="submission" date="2016-11" db="EMBL/GenBank/DDBJ databases">
        <authorList>
            <person name="Jaros S."/>
            <person name="Januszkiewicz K."/>
            <person name="Wedrychowicz H."/>
        </authorList>
    </citation>
    <scope>NUCLEOTIDE SEQUENCE [LARGE SCALE GENOMIC DNA]</scope>
    <source>
        <strain evidence="7 8">DSM 13106</strain>
    </source>
</reference>
<dbReference type="InterPro" id="IPR006153">
    <property type="entry name" value="Cation/H_exchanger_TM"/>
</dbReference>
<evidence type="ECO:0000259" key="6">
    <source>
        <dbReference type="Pfam" id="PF00999"/>
    </source>
</evidence>
<dbReference type="PANTHER" id="PTHR43021">
    <property type="entry name" value="NA(+)/H(+) ANTIPORTER-RELATED"/>
    <property type="match status" value="1"/>
</dbReference>
<evidence type="ECO:0000256" key="3">
    <source>
        <dbReference type="ARBA" id="ARBA00022989"/>
    </source>
</evidence>
<dbReference type="AlphaFoldDB" id="A0A1M5Z6D7"/>
<evidence type="ECO:0000313" key="8">
    <source>
        <dbReference type="Proteomes" id="UP000184389"/>
    </source>
</evidence>
<accession>A0A1M5Z6D7</accession>
<feature type="transmembrane region" description="Helical" evidence="5">
    <location>
        <begin position="232"/>
        <end position="263"/>
    </location>
</feature>
<keyword evidence="3 5" id="KW-1133">Transmembrane helix</keyword>
<dbReference type="Gene3D" id="1.20.1530.20">
    <property type="match status" value="1"/>
</dbReference>
<evidence type="ECO:0000256" key="2">
    <source>
        <dbReference type="ARBA" id="ARBA00022692"/>
    </source>
</evidence>
<dbReference type="GO" id="GO:1902600">
    <property type="term" value="P:proton transmembrane transport"/>
    <property type="evidence" value="ECO:0007669"/>
    <property type="project" value="InterPro"/>
</dbReference>
<feature type="transmembrane region" description="Helical" evidence="5">
    <location>
        <begin position="126"/>
        <end position="146"/>
    </location>
</feature>
<name>A0A1M5Z6D7_9FIRM</name>
<protein>
    <submittedName>
        <fullName evidence="7">Transporter, CPA2 family (TC 2.A.37)</fullName>
    </submittedName>
</protein>